<reference evidence="3 5" key="1">
    <citation type="submission" date="2016-08" db="EMBL/GenBank/DDBJ databases">
        <title>Characterization of Isolates of Eisenbergiella tayi Derived from Blood Cultures, Using Whole Genome Sequencing.</title>
        <authorList>
            <person name="Bernier A.-M."/>
            <person name="Burdz T."/>
            <person name="Wiebe D."/>
            <person name="Bernard K."/>
        </authorList>
    </citation>
    <scope>NUCLEOTIDE SEQUENCE [LARGE SCALE GENOMIC DNA]</scope>
    <source>
        <strain evidence="3 5">NML120146</strain>
    </source>
</reference>
<feature type="transmembrane region" description="Helical" evidence="1">
    <location>
        <begin position="204"/>
        <end position="223"/>
    </location>
</feature>
<gene>
    <name evidence="2" type="ORF">BEI59_18765</name>
    <name evidence="3" type="ORF">BEI63_11525</name>
</gene>
<evidence type="ECO:0000313" key="2">
    <source>
        <dbReference type="EMBL" id="ODR49156.1"/>
    </source>
</evidence>
<dbReference type="AlphaFoldDB" id="A0A1E3UF55"/>
<comment type="caution">
    <text evidence="2">The sequence shown here is derived from an EMBL/GenBank/DDBJ whole genome shotgun (WGS) entry which is preliminary data.</text>
</comment>
<feature type="transmembrane region" description="Helical" evidence="1">
    <location>
        <begin position="412"/>
        <end position="429"/>
    </location>
</feature>
<feature type="transmembrane region" description="Helical" evidence="1">
    <location>
        <begin position="60"/>
        <end position="77"/>
    </location>
</feature>
<organism evidence="2 4">
    <name type="scientific">Eisenbergiella tayi</name>
    <dbReference type="NCBI Taxonomy" id="1432052"/>
    <lineage>
        <taxon>Bacteria</taxon>
        <taxon>Bacillati</taxon>
        <taxon>Bacillota</taxon>
        <taxon>Clostridia</taxon>
        <taxon>Lachnospirales</taxon>
        <taxon>Lachnospiraceae</taxon>
        <taxon>Eisenbergiella</taxon>
    </lineage>
</organism>
<dbReference type="EMBL" id="MEHA01000014">
    <property type="protein sequence ID" value="ODR49156.1"/>
    <property type="molecule type" value="Genomic_DNA"/>
</dbReference>
<feature type="transmembrane region" description="Helical" evidence="1">
    <location>
        <begin position="324"/>
        <end position="343"/>
    </location>
</feature>
<feature type="transmembrane region" description="Helical" evidence="1">
    <location>
        <begin position="435"/>
        <end position="451"/>
    </location>
</feature>
<evidence type="ECO:0000313" key="3">
    <source>
        <dbReference type="EMBL" id="ODR57722.1"/>
    </source>
</evidence>
<evidence type="ECO:0000313" key="4">
    <source>
        <dbReference type="Proteomes" id="UP000094271"/>
    </source>
</evidence>
<keyword evidence="1" id="KW-0812">Transmembrane</keyword>
<feature type="transmembrane region" description="Helical" evidence="1">
    <location>
        <begin position="383"/>
        <end position="400"/>
    </location>
</feature>
<feature type="transmembrane region" description="Helical" evidence="1">
    <location>
        <begin position="284"/>
        <end position="304"/>
    </location>
</feature>
<reference evidence="2 4" key="2">
    <citation type="submission" date="2016-08" db="EMBL/GenBank/DDBJ databases">
        <authorList>
            <person name="Seilhamer J.J."/>
        </authorList>
    </citation>
    <scope>NUCLEOTIDE SEQUENCE [LARGE SCALE GENOMIC DNA]</scope>
    <source>
        <strain evidence="2 4">NML150140-1</strain>
    </source>
</reference>
<keyword evidence="1" id="KW-0472">Membrane</keyword>
<evidence type="ECO:0000313" key="5">
    <source>
        <dbReference type="Proteomes" id="UP000094869"/>
    </source>
</evidence>
<dbReference type="Proteomes" id="UP000094271">
    <property type="component" value="Unassembled WGS sequence"/>
</dbReference>
<name>A0A1E3UF55_9FIRM</name>
<feature type="transmembrane region" description="Helical" evidence="1">
    <location>
        <begin position="139"/>
        <end position="160"/>
    </location>
</feature>
<dbReference type="RefSeq" id="WP_069151974.1">
    <property type="nucleotide sequence ID" value="NZ_JAQCZP010000013.1"/>
</dbReference>
<dbReference type="EMBL" id="MEHD01000021">
    <property type="protein sequence ID" value="ODR57722.1"/>
    <property type="molecule type" value="Genomic_DNA"/>
</dbReference>
<evidence type="ECO:0000256" key="1">
    <source>
        <dbReference type="SAM" id="Phobius"/>
    </source>
</evidence>
<sequence>MVINMKIYAEYLKSLKNTIFPESSDNTSVIADYYIRIMLFLYPMYLAQDQIWGLFTDKEIIYFILSLLSIILSFVLLRKRKVNQFRMKFIDIYLILLAIVMVMMITVRLIRKDMDIESEILLLCFFITYFLVRSINSGYKYYLSLLMISAAFLYAGMIKYCLTGTESLFGVEAMLRQPEGTATWLILACCISILLYSKEVKKSWNIFYLFMSAAGFLLLFLYGDMIAACIVWIIILIVPFIFDATVNLIKKNLILCFMFFFLFSCIPLFQNISGELLEYPYNSLNGIIILLFLSIAGLFICNYWTKIPKDINPEIIIMKKFRRWYGQVLMVTGIVLAVCILTSRPISDLPEKFGIRILKIFSASLVLSIQANKSFFQFLLEEYGLMGGIFWIHLTIIIINRLRKQWKKEDSTVKILIVISVIFLVQTFFYQLQPISTPMYVIVLTFALYANRSKDKEVIKVND</sequence>
<feature type="transmembrane region" description="Helical" evidence="1">
    <location>
        <begin position="229"/>
        <end position="246"/>
    </location>
</feature>
<feature type="transmembrane region" description="Helical" evidence="1">
    <location>
        <begin position="180"/>
        <end position="197"/>
    </location>
</feature>
<dbReference type="Proteomes" id="UP000094869">
    <property type="component" value="Unassembled WGS sequence"/>
</dbReference>
<accession>A0A1E3UF55</accession>
<protein>
    <submittedName>
        <fullName evidence="2">Uncharacterized protein</fullName>
    </submittedName>
</protein>
<dbReference type="OrthoDB" id="2002304at2"/>
<feature type="transmembrane region" description="Helical" evidence="1">
    <location>
        <begin position="253"/>
        <end position="272"/>
    </location>
</feature>
<proteinExistence type="predicted"/>
<feature type="transmembrane region" description="Helical" evidence="1">
    <location>
        <begin position="89"/>
        <end position="110"/>
    </location>
</feature>
<feature type="transmembrane region" description="Helical" evidence="1">
    <location>
        <begin position="116"/>
        <end position="132"/>
    </location>
</feature>
<keyword evidence="5" id="KW-1185">Reference proteome</keyword>
<keyword evidence="1" id="KW-1133">Transmembrane helix</keyword>